<gene>
    <name evidence="5" type="ORF">CLV72_11030</name>
</gene>
<evidence type="ECO:0000256" key="2">
    <source>
        <dbReference type="ARBA" id="ARBA00022801"/>
    </source>
</evidence>
<accession>A0A2T0PTP5</accession>
<sequence>MCADRAFFDSLPRRRGAASALLLDGAGRLLVVRPSYRPGWGLPGGVIEAGESPLGAVRRECAEELGFVPALDGLLCVDFLPPDPAIAPDGREALVFTFTGRLEAGAFEAIRLPPDELVAAEMVDPAAADRYLPAPAARRVAACLAALADGRPGALYLEYGRPVQW</sequence>
<evidence type="ECO:0000313" key="5">
    <source>
        <dbReference type="EMBL" id="PRX92270.1"/>
    </source>
</evidence>
<protein>
    <submittedName>
        <fullName evidence="5">ADP-ribose pyrophosphatase YjhB (NUDIX family)</fullName>
    </submittedName>
</protein>
<dbReference type="OrthoDB" id="4247482at2"/>
<comment type="caution">
    <text evidence="5">The sequence shown here is derived from an EMBL/GenBank/DDBJ whole genome shotgun (WGS) entry which is preliminary data.</text>
</comment>
<feature type="domain" description="Nudix hydrolase" evidence="4">
    <location>
        <begin position="12"/>
        <end position="146"/>
    </location>
</feature>
<reference evidence="5 6" key="1">
    <citation type="submission" date="2018-03" db="EMBL/GenBank/DDBJ databases">
        <title>Genomic Encyclopedia of Archaeal and Bacterial Type Strains, Phase II (KMG-II): from individual species to whole genera.</title>
        <authorList>
            <person name="Goeker M."/>
        </authorList>
    </citation>
    <scope>NUCLEOTIDE SEQUENCE [LARGE SCALE GENOMIC DNA]</scope>
    <source>
        <strain evidence="5 6">DSM 45601</strain>
    </source>
</reference>
<dbReference type="PANTHER" id="PTHR43046:SF12">
    <property type="entry name" value="GDP-MANNOSE MANNOSYL HYDROLASE"/>
    <property type="match status" value="1"/>
</dbReference>
<keyword evidence="2" id="KW-0378">Hydrolase</keyword>
<organism evidence="5 6">
    <name type="scientific">Allonocardiopsis opalescens</name>
    <dbReference type="NCBI Taxonomy" id="1144618"/>
    <lineage>
        <taxon>Bacteria</taxon>
        <taxon>Bacillati</taxon>
        <taxon>Actinomycetota</taxon>
        <taxon>Actinomycetes</taxon>
        <taxon>Streptosporangiales</taxon>
        <taxon>Allonocardiopsis</taxon>
    </lineage>
</organism>
<evidence type="ECO:0000256" key="3">
    <source>
        <dbReference type="ARBA" id="ARBA00022842"/>
    </source>
</evidence>
<comment type="cofactor">
    <cofactor evidence="1">
        <name>Mg(2+)</name>
        <dbReference type="ChEBI" id="CHEBI:18420"/>
    </cofactor>
</comment>
<dbReference type="InterPro" id="IPR015797">
    <property type="entry name" value="NUDIX_hydrolase-like_dom_sf"/>
</dbReference>
<dbReference type="Gene3D" id="3.90.79.10">
    <property type="entry name" value="Nucleoside Triphosphate Pyrophosphohydrolase"/>
    <property type="match status" value="1"/>
</dbReference>
<evidence type="ECO:0000259" key="4">
    <source>
        <dbReference type="PROSITE" id="PS51462"/>
    </source>
</evidence>
<proteinExistence type="predicted"/>
<dbReference type="EMBL" id="PVZC01000010">
    <property type="protein sequence ID" value="PRX92270.1"/>
    <property type="molecule type" value="Genomic_DNA"/>
</dbReference>
<keyword evidence="3" id="KW-0460">Magnesium</keyword>
<dbReference type="Proteomes" id="UP000237846">
    <property type="component" value="Unassembled WGS sequence"/>
</dbReference>
<dbReference type="PROSITE" id="PS51462">
    <property type="entry name" value="NUDIX"/>
    <property type="match status" value="1"/>
</dbReference>
<dbReference type="RefSeq" id="WP_106252359.1">
    <property type="nucleotide sequence ID" value="NZ_PVZC01000010.1"/>
</dbReference>
<evidence type="ECO:0000256" key="1">
    <source>
        <dbReference type="ARBA" id="ARBA00001946"/>
    </source>
</evidence>
<dbReference type="AlphaFoldDB" id="A0A2T0PTP5"/>
<keyword evidence="6" id="KW-1185">Reference proteome</keyword>
<dbReference type="InterPro" id="IPR000086">
    <property type="entry name" value="NUDIX_hydrolase_dom"/>
</dbReference>
<dbReference type="Pfam" id="PF00293">
    <property type="entry name" value="NUDIX"/>
    <property type="match status" value="1"/>
</dbReference>
<name>A0A2T0PTP5_9ACTN</name>
<dbReference type="PANTHER" id="PTHR43046">
    <property type="entry name" value="GDP-MANNOSE MANNOSYL HYDROLASE"/>
    <property type="match status" value="1"/>
</dbReference>
<dbReference type="CDD" id="cd18876">
    <property type="entry name" value="NUDIX_Hydrolase"/>
    <property type="match status" value="1"/>
</dbReference>
<dbReference type="SUPFAM" id="SSF55811">
    <property type="entry name" value="Nudix"/>
    <property type="match status" value="1"/>
</dbReference>
<evidence type="ECO:0000313" key="6">
    <source>
        <dbReference type="Proteomes" id="UP000237846"/>
    </source>
</evidence>
<dbReference type="GO" id="GO:0016787">
    <property type="term" value="F:hydrolase activity"/>
    <property type="evidence" value="ECO:0007669"/>
    <property type="project" value="UniProtKB-KW"/>
</dbReference>